<evidence type="ECO:0000313" key="2">
    <source>
        <dbReference type="Proteomes" id="UP001597304"/>
    </source>
</evidence>
<protein>
    <submittedName>
        <fullName evidence="1">Alpha/beta hydrolase</fullName>
    </submittedName>
</protein>
<accession>A0ABW4L262</accession>
<gene>
    <name evidence="1" type="ORF">ACFSF0_19380</name>
</gene>
<dbReference type="GO" id="GO:0016787">
    <property type="term" value="F:hydrolase activity"/>
    <property type="evidence" value="ECO:0007669"/>
    <property type="project" value="UniProtKB-KW"/>
</dbReference>
<organism evidence="1 2">
    <name type="scientific">Ottowia flava</name>
    <dbReference type="NCBI Taxonomy" id="2675430"/>
    <lineage>
        <taxon>Bacteria</taxon>
        <taxon>Pseudomonadati</taxon>
        <taxon>Pseudomonadota</taxon>
        <taxon>Betaproteobacteria</taxon>
        <taxon>Burkholderiales</taxon>
        <taxon>Comamonadaceae</taxon>
        <taxon>Ottowia</taxon>
    </lineage>
</organism>
<keyword evidence="2" id="KW-1185">Reference proteome</keyword>
<keyword evidence="1" id="KW-0378">Hydrolase</keyword>
<comment type="caution">
    <text evidence="1">The sequence shown here is derived from an EMBL/GenBank/DDBJ whole genome shotgun (WGS) entry which is preliminary data.</text>
</comment>
<sequence>MRPTNAAPLPPAPGLATRRAWLATGALVLLPLAGCVPPIRPVQDRMDRVLDLAQPGARARTLLVLLPGAYDTPQDFIREGFVVAVRERQLPVDLLLLDAHTGYYTSQQIVDRLLNEVVRPAREQGYARIWLVGISLGGYGSLLFTREHADLIDGAFVMAAFLGRRDLPAAIGQAGGLRTWDGQLDGADAHDLALWRWLRERALSPGPQRPPLWIGYGDDDRFVASNRLIAATLPPAQVLVTDGGHAWAPWRRLWDRFLDLRAW</sequence>
<proteinExistence type="predicted"/>
<dbReference type="SUPFAM" id="SSF53474">
    <property type="entry name" value="alpha/beta-Hydrolases"/>
    <property type="match status" value="1"/>
</dbReference>
<evidence type="ECO:0000313" key="1">
    <source>
        <dbReference type="EMBL" id="MFD1712765.1"/>
    </source>
</evidence>
<dbReference type="EMBL" id="JBHUEJ010000048">
    <property type="protein sequence ID" value="MFD1712765.1"/>
    <property type="molecule type" value="Genomic_DNA"/>
</dbReference>
<dbReference type="InterPro" id="IPR029058">
    <property type="entry name" value="AB_hydrolase_fold"/>
</dbReference>
<dbReference type="RefSeq" id="WP_147914808.1">
    <property type="nucleotide sequence ID" value="NZ_JBHUEJ010000048.1"/>
</dbReference>
<dbReference type="Proteomes" id="UP001597304">
    <property type="component" value="Unassembled WGS sequence"/>
</dbReference>
<reference evidence="2" key="1">
    <citation type="journal article" date="2019" name="Int. J. Syst. Evol. Microbiol.">
        <title>The Global Catalogue of Microorganisms (GCM) 10K type strain sequencing project: providing services to taxonomists for standard genome sequencing and annotation.</title>
        <authorList>
            <consortium name="The Broad Institute Genomics Platform"/>
            <consortium name="The Broad Institute Genome Sequencing Center for Infectious Disease"/>
            <person name="Wu L."/>
            <person name="Ma J."/>
        </authorList>
    </citation>
    <scope>NUCLEOTIDE SEQUENCE [LARGE SCALE GENOMIC DNA]</scope>
    <source>
        <strain evidence="2">LMG 29247</strain>
    </source>
</reference>
<name>A0ABW4L262_9BURK</name>
<dbReference type="Gene3D" id="3.40.50.1820">
    <property type="entry name" value="alpha/beta hydrolase"/>
    <property type="match status" value="1"/>
</dbReference>